<dbReference type="OrthoDB" id="6626714at2759"/>
<organism evidence="1 2">
    <name type="scientific">Chionoecetes opilio</name>
    <name type="common">Atlantic snow crab</name>
    <name type="synonym">Cancer opilio</name>
    <dbReference type="NCBI Taxonomy" id="41210"/>
    <lineage>
        <taxon>Eukaryota</taxon>
        <taxon>Metazoa</taxon>
        <taxon>Ecdysozoa</taxon>
        <taxon>Arthropoda</taxon>
        <taxon>Crustacea</taxon>
        <taxon>Multicrustacea</taxon>
        <taxon>Malacostraca</taxon>
        <taxon>Eumalacostraca</taxon>
        <taxon>Eucarida</taxon>
        <taxon>Decapoda</taxon>
        <taxon>Pleocyemata</taxon>
        <taxon>Brachyura</taxon>
        <taxon>Eubrachyura</taxon>
        <taxon>Majoidea</taxon>
        <taxon>Majidae</taxon>
        <taxon>Chionoecetes</taxon>
    </lineage>
</organism>
<dbReference type="EMBL" id="JACEEZ010022255">
    <property type="protein sequence ID" value="KAG0712622.1"/>
    <property type="molecule type" value="Genomic_DNA"/>
</dbReference>
<proteinExistence type="predicted"/>
<dbReference type="AlphaFoldDB" id="A0A8J5CLV1"/>
<accession>A0A8J5CLV1</accession>
<dbReference type="Proteomes" id="UP000770661">
    <property type="component" value="Unassembled WGS sequence"/>
</dbReference>
<evidence type="ECO:0000313" key="1">
    <source>
        <dbReference type="EMBL" id="KAG0712622.1"/>
    </source>
</evidence>
<name>A0A8J5CLV1_CHIOP</name>
<gene>
    <name evidence="1" type="ORF">GWK47_018068</name>
</gene>
<evidence type="ECO:0000313" key="2">
    <source>
        <dbReference type="Proteomes" id="UP000770661"/>
    </source>
</evidence>
<reference evidence="1" key="1">
    <citation type="submission" date="2020-07" db="EMBL/GenBank/DDBJ databases">
        <title>The High-quality genome of the commercially important snow crab, Chionoecetes opilio.</title>
        <authorList>
            <person name="Jeong J.-H."/>
            <person name="Ryu S."/>
        </authorList>
    </citation>
    <scope>NUCLEOTIDE SEQUENCE</scope>
    <source>
        <strain evidence="1">MADBK_172401_WGS</strain>
        <tissue evidence="1">Digestive gland</tissue>
    </source>
</reference>
<sequence length="129" mass="15079">MAKGILRSESLPLPRSIKADRSHLRPWRTFPLRVPSLYATKWNEAMVPQRAPSHLLFMRTSLEDAPNQVVAAVRSKAFRRHLLYSRGPCGSVRHGRENRMRREAMVRICFRRERKGLKRLEREEGLPGH</sequence>
<protein>
    <submittedName>
        <fullName evidence="1">Uncharacterized protein</fullName>
    </submittedName>
</protein>
<keyword evidence="2" id="KW-1185">Reference proteome</keyword>
<comment type="caution">
    <text evidence="1">The sequence shown here is derived from an EMBL/GenBank/DDBJ whole genome shotgun (WGS) entry which is preliminary data.</text>
</comment>